<feature type="compositionally biased region" description="Basic and acidic residues" evidence="1">
    <location>
        <begin position="135"/>
        <end position="211"/>
    </location>
</feature>
<evidence type="ECO:0000313" key="3">
    <source>
        <dbReference type="Proteomes" id="UP000297452"/>
    </source>
</evidence>
<proteinExistence type="predicted"/>
<gene>
    <name evidence="2" type="ORF">BOTNAR_0266g00080</name>
</gene>
<comment type="caution">
    <text evidence="2">The sequence shown here is derived from an EMBL/GenBank/DDBJ whole genome shotgun (WGS) entry which is preliminary data.</text>
</comment>
<feature type="compositionally biased region" description="Pro residues" evidence="1">
    <location>
        <begin position="1"/>
        <end position="11"/>
    </location>
</feature>
<feature type="compositionally biased region" description="Acidic residues" evidence="1">
    <location>
        <begin position="412"/>
        <end position="422"/>
    </location>
</feature>
<reference evidence="2 3" key="1">
    <citation type="submission" date="2017-12" db="EMBL/GenBank/DDBJ databases">
        <title>Comparative genomics of Botrytis spp.</title>
        <authorList>
            <person name="Valero-Jimenez C.A."/>
            <person name="Tapia P."/>
            <person name="Veloso J."/>
            <person name="Silva-Moreno E."/>
            <person name="Staats M."/>
            <person name="Valdes J.H."/>
            <person name="Van Kan J.A.L."/>
        </authorList>
    </citation>
    <scope>NUCLEOTIDE SEQUENCE [LARGE SCALE GENOMIC DNA]</scope>
    <source>
        <strain evidence="2 3">MUCL2120</strain>
    </source>
</reference>
<evidence type="ECO:0008006" key="4">
    <source>
        <dbReference type="Google" id="ProtNLM"/>
    </source>
</evidence>
<feature type="region of interest" description="Disordered" evidence="1">
    <location>
        <begin position="1"/>
        <end position="26"/>
    </location>
</feature>
<dbReference type="STRING" id="278944.A0A4Z1I101"/>
<dbReference type="Proteomes" id="UP000297452">
    <property type="component" value="Unassembled WGS sequence"/>
</dbReference>
<evidence type="ECO:0000256" key="1">
    <source>
        <dbReference type="SAM" id="MobiDB-lite"/>
    </source>
</evidence>
<keyword evidence="3" id="KW-1185">Reference proteome</keyword>
<protein>
    <recommendedName>
        <fullName evidence="4">Myb-like domain-containing protein</fullName>
    </recommendedName>
</protein>
<feature type="compositionally biased region" description="Basic and acidic residues" evidence="1">
    <location>
        <begin position="239"/>
        <end position="269"/>
    </location>
</feature>
<accession>A0A4Z1I101</accession>
<feature type="region of interest" description="Disordered" evidence="1">
    <location>
        <begin position="134"/>
        <end position="316"/>
    </location>
</feature>
<organism evidence="2 3">
    <name type="scientific">Botryotinia narcissicola</name>
    <dbReference type="NCBI Taxonomy" id="278944"/>
    <lineage>
        <taxon>Eukaryota</taxon>
        <taxon>Fungi</taxon>
        <taxon>Dikarya</taxon>
        <taxon>Ascomycota</taxon>
        <taxon>Pezizomycotina</taxon>
        <taxon>Leotiomycetes</taxon>
        <taxon>Helotiales</taxon>
        <taxon>Sclerotiniaceae</taxon>
        <taxon>Botryotinia</taxon>
    </lineage>
</organism>
<dbReference type="AlphaFoldDB" id="A0A4Z1I101"/>
<dbReference type="OrthoDB" id="5154006at2759"/>
<feature type="compositionally biased region" description="Basic and acidic residues" evidence="1">
    <location>
        <begin position="293"/>
        <end position="316"/>
    </location>
</feature>
<sequence length="493" mass="55694">MPPPPPLPTPTQPSLTSVLAKPKTKGKIHVSFTDWVLGGSLLSINSPNPNNVVPAATRQRNDSRIRATATKDKNGRNIVILEDREQDGMVGEVEMLVVRKVSKKNGHGRSRSGSAGEVVSVKAKISEEVLDTVVEESKEEKKAESKEKVEDEKKDEKQEEVAEVKKTDGDDKCEHVLNLQKDKGGKEEAVKVVEEKSQESKPKGEEPKADVVIEIAAVPSTEDKDKDNRAGPEVVIVEVEVKENEDKDKSKDKKKDKDVKETSKCKDDPESNTSKPEEPSADTTAAEEPIEITDAKKDEKVEPVDGNEWTKEQDSKLMAMKKENKTWKEISGELGTGKKEVVARYKVLQEQEKTEDEEEKAEVEEKPKKVEKKKKTKYCPYHQPKSNASAVSASKQEKKKKRKSYGELEKERDDEDEDEDQEERIQGIGHRNHQGHLRPDKIWSAEDCETLEYLMEKHRSTQWLQLQAGFFNYTGRMVKAEFIERKFIKDGLA</sequence>
<name>A0A4Z1I101_9HELO</name>
<feature type="compositionally biased region" description="Acidic residues" evidence="1">
    <location>
        <begin position="353"/>
        <end position="362"/>
    </location>
</feature>
<dbReference type="EMBL" id="PQXJ01000266">
    <property type="protein sequence ID" value="TGO54474.1"/>
    <property type="molecule type" value="Genomic_DNA"/>
</dbReference>
<evidence type="ECO:0000313" key="2">
    <source>
        <dbReference type="EMBL" id="TGO54474.1"/>
    </source>
</evidence>
<feature type="region of interest" description="Disordered" evidence="1">
    <location>
        <begin position="348"/>
        <end position="436"/>
    </location>
</feature>
<feature type="compositionally biased region" description="Basic and acidic residues" evidence="1">
    <location>
        <begin position="221"/>
        <end position="230"/>
    </location>
</feature>